<evidence type="ECO:0000256" key="1">
    <source>
        <dbReference type="SAM" id="MobiDB-lite"/>
    </source>
</evidence>
<dbReference type="OrthoDB" id="9153957at2"/>
<dbReference type="EMBL" id="CP013729">
    <property type="protein sequence ID" value="ALV08287.1"/>
    <property type="molecule type" value="Genomic_DNA"/>
</dbReference>
<dbReference type="Proteomes" id="UP000060699">
    <property type="component" value="Chromosome"/>
</dbReference>
<keyword evidence="3" id="KW-1185">Reference proteome</keyword>
<protein>
    <submittedName>
        <fullName evidence="2">Uncharacterized protein</fullName>
    </submittedName>
</protein>
<reference evidence="2 3" key="1">
    <citation type="submission" date="2015-12" db="EMBL/GenBank/DDBJ databases">
        <title>Complete genome of Roseateles depolymerans KCTC 42856.</title>
        <authorList>
            <person name="Kim K.M."/>
        </authorList>
    </citation>
    <scope>NUCLEOTIDE SEQUENCE [LARGE SCALE GENOMIC DNA]</scope>
    <source>
        <strain evidence="2 3">KCTC 42856</strain>
    </source>
</reference>
<organism evidence="2 3">
    <name type="scientific">Roseateles depolymerans</name>
    <dbReference type="NCBI Taxonomy" id="76731"/>
    <lineage>
        <taxon>Bacteria</taxon>
        <taxon>Pseudomonadati</taxon>
        <taxon>Pseudomonadota</taxon>
        <taxon>Betaproteobacteria</taxon>
        <taxon>Burkholderiales</taxon>
        <taxon>Sphaerotilaceae</taxon>
        <taxon>Roseateles</taxon>
    </lineage>
</organism>
<dbReference type="RefSeq" id="WP_058936277.1">
    <property type="nucleotide sequence ID" value="NZ_CP013729.1"/>
</dbReference>
<dbReference type="STRING" id="76731.RD2015_3836"/>
<name>A0A0U3LJM0_9BURK</name>
<dbReference type="AlphaFoldDB" id="A0A0U3LJM0"/>
<proteinExistence type="predicted"/>
<dbReference type="KEGG" id="rdp:RD2015_3836"/>
<evidence type="ECO:0000313" key="3">
    <source>
        <dbReference type="Proteomes" id="UP000060699"/>
    </source>
</evidence>
<feature type="region of interest" description="Disordered" evidence="1">
    <location>
        <begin position="42"/>
        <end position="72"/>
    </location>
</feature>
<accession>A0A0U3LJM0</accession>
<sequence length="271" mass="29387">MQPAALDAEALDAWWTLWHEPWRQAHPGWWTLSQRHDAALTPRTPDAEQTGDGGGADQGDDKGDDAGDNTSNEAIHHTVEGLLSLFAEGSPECRLGHRWFCRHFGIDAALPHPRPFPAAAGIPLPSLPLAPDDLVAAATALGRVGYASHCLTSSRQGLARLFSQDTQTAGDADAWRDALRQARARPLTVEGVQAPPQHGNALELQRWALPLMARLIEDAVPGAWARLRLRVDPQCFALAPIAPTSYSPALQRQAWRIWRAAALSPSFAVSP</sequence>
<gene>
    <name evidence="2" type="ORF">RD2015_3836</name>
</gene>
<evidence type="ECO:0000313" key="2">
    <source>
        <dbReference type="EMBL" id="ALV08287.1"/>
    </source>
</evidence>